<keyword evidence="2" id="KW-1185">Reference proteome</keyword>
<evidence type="ECO:0000313" key="1">
    <source>
        <dbReference type="EMBL" id="KAG2086023.1"/>
    </source>
</evidence>
<dbReference type="EMBL" id="JABBWM010000154">
    <property type="protein sequence ID" value="KAG2086023.1"/>
    <property type="molecule type" value="Genomic_DNA"/>
</dbReference>
<dbReference type="GeneID" id="64696836"/>
<dbReference type="RefSeq" id="XP_041284815.1">
    <property type="nucleotide sequence ID" value="XM_041434577.1"/>
</dbReference>
<reference evidence="1" key="1">
    <citation type="journal article" date="2020" name="New Phytol.">
        <title>Comparative genomics reveals dynamic genome evolution in host specialist ectomycorrhizal fungi.</title>
        <authorList>
            <person name="Lofgren L.A."/>
            <person name="Nguyen N.H."/>
            <person name="Vilgalys R."/>
            <person name="Ruytinx J."/>
            <person name="Liao H.L."/>
            <person name="Branco S."/>
            <person name="Kuo A."/>
            <person name="LaButti K."/>
            <person name="Lipzen A."/>
            <person name="Andreopoulos W."/>
            <person name="Pangilinan J."/>
            <person name="Riley R."/>
            <person name="Hundley H."/>
            <person name="Na H."/>
            <person name="Barry K."/>
            <person name="Grigoriev I.V."/>
            <person name="Stajich J.E."/>
            <person name="Kennedy P.G."/>
        </authorList>
    </citation>
    <scope>NUCLEOTIDE SEQUENCE</scope>
    <source>
        <strain evidence="1">FC423</strain>
    </source>
</reference>
<protein>
    <submittedName>
        <fullName evidence="1">Uncharacterized protein</fullName>
    </submittedName>
</protein>
<name>A0A9P7JLD4_9AGAM</name>
<proteinExistence type="predicted"/>
<dbReference type="OrthoDB" id="2630406at2759"/>
<gene>
    <name evidence="1" type="ORF">F5147DRAFT_659339</name>
</gene>
<evidence type="ECO:0000313" key="2">
    <source>
        <dbReference type="Proteomes" id="UP000823399"/>
    </source>
</evidence>
<sequence length="156" mass="17463">MSDLLNRVNILFATVDAAVVQMWANTDVPVSPPQSASVVMVVPERIGQHPWLLIKFGDTVHVHSLDAGFANDTFHQSKAPEAHGISLQIKEVVFHIYLPIPAVFWCFMHIATGSYYDPKRGSGLTEEMLADAWKDFTVPGNFGFQCPWQMLSYEDI</sequence>
<accession>A0A9P7JLD4</accession>
<organism evidence="1 2">
    <name type="scientific">Suillus discolor</name>
    <dbReference type="NCBI Taxonomy" id="1912936"/>
    <lineage>
        <taxon>Eukaryota</taxon>
        <taxon>Fungi</taxon>
        <taxon>Dikarya</taxon>
        <taxon>Basidiomycota</taxon>
        <taxon>Agaricomycotina</taxon>
        <taxon>Agaricomycetes</taxon>
        <taxon>Agaricomycetidae</taxon>
        <taxon>Boletales</taxon>
        <taxon>Suillineae</taxon>
        <taxon>Suillaceae</taxon>
        <taxon>Suillus</taxon>
    </lineage>
</organism>
<dbReference type="AlphaFoldDB" id="A0A9P7JLD4"/>
<comment type="caution">
    <text evidence="1">The sequence shown here is derived from an EMBL/GenBank/DDBJ whole genome shotgun (WGS) entry which is preliminary data.</text>
</comment>
<dbReference type="Proteomes" id="UP000823399">
    <property type="component" value="Unassembled WGS sequence"/>
</dbReference>